<evidence type="ECO:0000313" key="2">
    <source>
        <dbReference type="EMBL" id="CAF4245556.1"/>
    </source>
</evidence>
<evidence type="ECO:0000256" key="1">
    <source>
        <dbReference type="SAM" id="Phobius"/>
    </source>
</evidence>
<feature type="non-terminal residue" evidence="2">
    <location>
        <position position="58"/>
    </location>
</feature>
<reference evidence="2" key="1">
    <citation type="submission" date="2021-02" db="EMBL/GenBank/DDBJ databases">
        <authorList>
            <person name="Nowell W R."/>
        </authorList>
    </citation>
    <scope>NUCLEOTIDE SEQUENCE</scope>
</reference>
<feature type="transmembrane region" description="Helical" evidence="1">
    <location>
        <begin position="7"/>
        <end position="33"/>
    </location>
</feature>
<evidence type="ECO:0000313" key="3">
    <source>
        <dbReference type="Proteomes" id="UP000663874"/>
    </source>
</evidence>
<dbReference type="Proteomes" id="UP000663874">
    <property type="component" value="Unassembled WGS sequence"/>
</dbReference>
<keyword evidence="1" id="KW-0812">Transmembrane</keyword>
<proteinExistence type="predicted"/>
<organism evidence="2 3">
    <name type="scientific">Rotaria sordida</name>
    <dbReference type="NCBI Taxonomy" id="392033"/>
    <lineage>
        <taxon>Eukaryota</taxon>
        <taxon>Metazoa</taxon>
        <taxon>Spiralia</taxon>
        <taxon>Gnathifera</taxon>
        <taxon>Rotifera</taxon>
        <taxon>Eurotatoria</taxon>
        <taxon>Bdelloidea</taxon>
        <taxon>Philodinida</taxon>
        <taxon>Philodinidae</taxon>
        <taxon>Rotaria</taxon>
    </lineage>
</organism>
<comment type="caution">
    <text evidence="2">The sequence shown here is derived from an EMBL/GenBank/DDBJ whole genome shotgun (WGS) entry which is preliminary data.</text>
</comment>
<name>A0A820EAV3_9BILA</name>
<dbReference type="AlphaFoldDB" id="A0A820EAV3"/>
<dbReference type="EMBL" id="CAJOBE010021660">
    <property type="protein sequence ID" value="CAF4245556.1"/>
    <property type="molecule type" value="Genomic_DNA"/>
</dbReference>
<sequence>MSRNGHYIGLGVVVVVVGLGGLQVTGSLMSGLYPSLTQVNTFSGCIRNVLSNGYYLDM</sequence>
<keyword evidence="1" id="KW-0472">Membrane</keyword>
<keyword evidence="1" id="KW-1133">Transmembrane helix</keyword>
<gene>
    <name evidence="2" type="ORF">FNK824_LOCUS38374</name>
</gene>
<accession>A0A820EAV3</accession>
<protein>
    <submittedName>
        <fullName evidence="2">Uncharacterized protein</fullName>
    </submittedName>
</protein>